<keyword evidence="2" id="KW-1185">Reference proteome</keyword>
<sequence length="344" mass="37672">MPSKSLVSSWTAFFVPSGTHSPHSPLKTCPKSSSAASHPHPSRPLGRLSPVVLQLKHLHGLWKGMEFVRIVTDRWAFDIHVRSQVFHRPKKASWQASPCPRRSHLPSVSEIESNAGVQNSRRIPSPPWTLPPFLSSFLFLIADNPDSPVHLPSGLDTFVPAITSTSQSEDGNVNSVPSLRSGPFSPVLVFRALAVHGAEPPPASASYRQPSSPPGHSGHSPLSIMAAATSPAAAGACISDSGPIVLLDAATRLRDFRALIAEMRAALLHRCDLESESDDCDDCLRDRDRDHDGDDHDHDHDHDERERLLRLLEDVMQKVRQLDEMEAAASAHFHRDCNASQGYL</sequence>
<reference evidence="1" key="1">
    <citation type="submission" date="2021-03" db="EMBL/GenBank/DDBJ databases">
        <title>Evolutionary priming and transition to the ectomycorrhizal habit in an iconic lineage of mushroom-forming fungi: is preadaptation a requirement?</title>
        <authorList>
            <consortium name="DOE Joint Genome Institute"/>
            <person name="Looney B.P."/>
            <person name="Miyauchi S."/>
            <person name="Morin E."/>
            <person name="Drula E."/>
            <person name="Courty P.E."/>
            <person name="Chicoki N."/>
            <person name="Fauchery L."/>
            <person name="Kohler A."/>
            <person name="Kuo A."/>
            <person name="LaButti K."/>
            <person name="Pangilinan J."/>
            <person name="Lipzen A."/>
            <person name="Riley R."/>
            <person name="Andreopoulos W."/>
            <person name="He G."/>
            <person name="Johnson J."/>
            <person name="Barry K.W."/>
            <person name="Grigoriev I.V."/>
            <person name="Nagy L."/>
            <person name="Hibbett D."/>
            <person name="Henrissat B."/>
            <person name="Matheny P.B."/>
            <person name="Labbe J."/>
            <person name="Martin A.F."/>
        </authorList>
    </citation>
    <scope>NUCLEOTIDE SEQUENCE</scope>
    <source>
        <strain evidence="1">BPL698</strain>
    </source>
</reference>
<dbReference type="EMBL" id="JAGFNK010000025">
    <property type="protein sequence ID" value="KAI9511227.1"/>
    <property type="molecule type" value="Genomic_DNA"/>
</dbReference>
<name>A0ACC0UJD9_9AGAM</name>
<evidence type="ECO:0000313" key="2">
    <source>
        <dbReference type="Proteomes" id="UP001207468"/>
    </source>
</evidence>
<dbReference type="Proteomes" id="UP001207468">
    <property type="component" value="Unassembled WGS sequence"/>
</dbReference>
<comment type="caution">
    <text evidence="1">The sequence shown here is derived from an EMBL/GenBank/DDBJ whole genome shotgun (WGS) entry which is preliminary data.</text>
</comment>
<protein>
    <submittedName>
        <fullName evidence="1">Uncharacterized protein</fullName>
    </submittedName>
</protein>
<accession>A0ACC0UJD9</accession>
<gene>
    <name evidence="1" type="ORF">F5148DRAFT_390644</name>
</gene>
<proteinExistence type="predicted"/>
<organism evidence="1 2">
    <name type="scientific">Russula earlei</name>
    <dbReference type="NCBI Taxonomy" id="71964"/>
    <lineage>
        <taxon>Eukaryota</taxon>
        <taxon>Fungi</taxon>
        <taxon>Dikarya</taxon>
        <taxon>Basidiomycota</taxon>
        <taxon>Agaricomycotina</taxon>
        <taxon>Agaricomycetes</taxon>
        <taxon>Russulales</taxon>
        <taxon>Russulaceae</taxon>
        <taxon>Russula</taxon>
    </lineage>
</organism>
<evidence type="ECO:0000313" key="1">
    <source>
        <dbReference type="EMBL" id="KAI9511227.1"/>
    </source>
</evidence>